<protein>
    <recommendedName>
        <fullName evidence="10">PHD-type domain-containing protein</fullName>
    </recommendedName>
</protein>
<feature type="compositionally biased region" description="Pro residues" evidence="5">
    <location>
        <begin position="1112"/>
        <end position="1129"/>
    </location>
</feature>
<feature type="compositionally biased region" description="Low complexity" evidence="5">
    <location>
        <begin position="960"/>
        <end position="973"/>
    </location>
</feature>
<feature type="region of interest" description="Disordered" evidence="5">
    <location>
        <begin position="1309"/>
        <end position="1513"/>
    </location>
</feature>
<organism evidence="8 9">
    <name type="scientific">Suillus placidus</name>
    <dbReference type="NCBI Taxonomy" id="48579"/>
    <lineage>
        <taxon>Eukaryota</taxon>
        <taxon>Fungi</taxon>
        <taxon>Dikarya</taxon>
        <taxon>Basidiomycota</taxon>
        <taxon>Agaricomycotina</taxon>
        <taxon>Agaricomycetes</taxon>
        <taxon>Agaricomycetidae</taxon>
        <taxon>Boletales</taxon>
        <taxon>Suillineae</taxon>
        <taxon>Suillaceae</taxon>
        <taxon>Suillus</taxon>
    </lineage>
</organism>
<name>A0A9P6ZS06_9AGAM</name>
<feature type="region of interest" description="Disordered" evidence="5">
    <location>
        <begin position="120"/>
        <end position="196"/>
    </location>
</feature>
<feature type="compositionally biased region" description="Low complexity" evidence="5">
    <location>
        <begin position="679"/>
        <end position="710"/>
    </location>
</feature>
<evidence type="ECO:0000259" key="7">
    <source>
        <dbReference type="SMART" id="SM00317"/>
    </source>
</evidence>
<feature type="compositionally biased region" description="Low complexity" evidence="5">
    <location>
        <begin position="791"/>
        <end position="816"/>
    </location>
</feature>
<feature type="compositionally biased region" description="Polar residues" evidence="5">
    <location>
        <begin position="1329"/>
        <end position="1343"/>
    </location>
</feature>
<feature type="compositionally biased region" description="Polar residues" evidence="5">
    <location>
        <begin position="1282"/>
        <end position="1294"/>
    </location>
</feature>
<evidence type="ECO:0000256" key="4">
    <source>
        <dbReference type="ARBA" id="ARBA00022853"/>
    </source>
</evidence>
<feature type="region of interest" description="Disordered" evidence="5">
    <location>
        <begin position="768"/>
        <end position="880"/>
    </location>
</feature>
<feature type="compositionally biased region" description="Basic and acidic residues" evidence="5">
    <location>
        <begin position="1133"/>
        <end position="1155"/>
    </location>
</feature>
<dbReference type="GO" id="GO:0006355">
    <property type="term" value="P:regulation of DNA-templated transcription"/>
    <property type="evidence" value="ECO:0007669"/>
    <property type="project" value="TreeGrafter"/>
</dbReference>
<dbReference type="SMART" id="SM00249">
    <property type="entry name" value="PHD"/>
    <property type="match status" value="1"/>
</dbReference>
<dbReference type="SUPFAM" id="SSF57903">
    <property type="entry name" value="FYVE/PHD zinc finger"/>
    <property type="match status" value="1"/>
</dbReference>
<dbReference type="InterPro" id="IPR013083">
    <property type="entry name" value="Znf_RING/FYVE/PHD"/>
</dbReference>
<feature type="compositionally biased region" description="Low complexity" evidence="5">
    <location>
        <begin position="1451"/>
        <end position="1473"/>
    </location>
</feature>
<keyword evidence="3" id="KW-0862">Zinc</keyword>
<feature type="compositionally biased region" description="Low complexity" evidence="5">
    <location>
        <begin position="1271"/>
        <end position="1280"/>
    </location>
</feature>
<evidence type="ECO:0008006" key="10">
    <source>
        <dbReference type="Google" id="ProtNLM"/>
    </source>
</evidence>
<feature type="region of interest" description="Disordered" evidence="5">
    <location>
        <begin position="910"/>
        <end position="1017"/>
    </location>
</feature>
<feature type="compositionally biased region" description="Polar residues" evidence="5">
    <location>
        <begin position="781"/>
        <end position="790"/>
    </location>
</feature>
<feature type="compositionally biased region" description="Basic and acidic residues" evidence="5">
    <location>
        <begin position="1173"/>
        <end position="1200"/>
    </location>
</feature>
<gene>
    <name evidence="8" type="ORF">EV702DRAFT_1116067</name>
</gene>
<dbReference type="SMART" id="SM00317">
    <property type="entry name" value="SET"/>
    <property type="match status" value="1"/>
</dbReference>
<keyword evidence="4" id="KW-0156">Chromatin regulator</keyword>
<feature type="compositionally biased region" description="Low complexity" evidence="5">
    <location>
        <begin position="941"/>
        <end position="953"/>
    </location>
</feature>
<dbReference type="InterPro" id="IPR001965">
    <property type="entry name" value="Znf_PHD"/>
</dbReference>
<keyword evidence="1" id="KW-0479">Metal-binding</keyword>
<evidence type="ECO:0000313" key="9">
    <source>
        <dbReference type="Proteomes" id="UP000714275"/>
    </source>
</evidence>
<dbReference type="InterPro" id="IPR001214">
    <property type="entry name" value="SET_dom"/>
</dbReference>
<feature type="region of interest" description="Disordered" evidence="5">
    <location>
        <begin position="1055"/>
        <end position="1297"/>
    </location>
</feature>
<feature type="compositionally biased region" description="Basic and acidic residues" evidence="5">
    <location>
        <begin position="120"/>
        <end position="142"/>
    </location>
</feature>
<dbReference type="EMBL" id="JABBWD010000032">
    <property type="protein sequence ID" value="KAG1775688.1"/>
    <property type="molecule type" value="Genomic_DNA"/>
</dbReference>
<evidence type="ECO:0000256" key="5">
    <source>
        <dbReference type="SAM" id="MobiDB-lite"/>
    </source>
</evidence>
<feature type="compositionally biased region" description="Basic and acidic residues" evidence="5">
    <location>
        <begin position="1246"/>
        <end position="1260"/>
    </location>
</feature>
<evidence type="ECO:0000256" key="2">
    <source>
        <dbReference type="ARBA" id="ARBA00022771"/>
    </source>
</evidence>
<dbReference type="PANTHER" id="PTHR46462:SF3">
    <property type="entry name" value="UPSET, ISOFORM A"/>
    <property type="match status" value="1"/>
</dbReference>
<dbReference type="PANTHER" id="PTHR46462">
    <property type="entry name" value="UPSET, ISOFORM A"/>
    <property type="match status" value="1"/>
</dbReference>
<feature type="domain" description="SET" evidence="7">
    <location>
        <begin position="261"/>
        <end position="423"/>
    </location>
</feature>
<dbReference type="InterPro" id="IPR046341">
    <property type="entry name" value="SET_dom_sf"/>
</dbReference>
<feature type="region of interest" description="Disordered" evidence="5">
    <location>
        <begin position="660"/>
        <end position="755"/>
    </location>
</feature>
<feature type="domain" description="Zinc finger PHD-type" evidence="6">
    <location>
        <begin position="61"/>
        <end position="105"/>
    </location>
</feature>
<dbReference type="GO" id="GO:0070210">
    <property type="term" value="C:Rpd3L-Expanded complex"/>
    <property type="evidence" value="ECO:0007669"/>
    <property type="project" value="TreeGrafter"/>
</dbReference>
<keyword evidence="9" id="KW-1185">Reference proteome</keyword>
<dbReference type="GO" id="GO:0034967">
    <property type="term" value="C:Set3 complex"/>
    <property type="evidence" value="ECO:0007669"/>
    <property type="project" value="TreeGrafter"/>
</dbReference>
<dbReference type="Gene3D" id="2.170.270.10">
    <property type="entry name" value="SET domain"/>
    <property type="match status" value="1"/>
</dbReference>
<dbReference type="GO" id="GO:0008270">
    <property type="term" value="F:zinc ion binding"/>
    <property type="evidence" value="ECO:0007669"/>
    <property type="project" value="UniProtKB-KW"/>
</dbReference>
<proteinExistence type="predicted"/>
<feature type="region of interest" description="Disordered" evidence="5">
    <location>
        <begin position="32"/>
        <end position="53"/>
    </location>
</feature>
<dbReference type="OrthoDB" id="79252at2759"/>
<feature type="compositionally biased region" description="Basic and acidic residues" evidence="5">
    <location>
        <begin position="1479"/>
        <end position="1498"/>
    </location>
</feature>
<comment type="caution">
    <text evidence="8">The sequence shown here is derived from an EMBL/GenBank/DDBJ whole genome shotgun (WGS) entry which is preliminary data.</text>
</comment>
<feature type="compositionally biased region" description="Acidic residues" evidence="5">
    <location>
        <begin position="724"/>
        <end position="735"/>
    </location>
</feature>
<feature type="compositionally biased region" description="Low complexity" evidence="5">
    <location>
        <begin position="833"/>
        <end position="844"/>
    </location>
</feature>
<evidence type="ECO:0000259" key="6">
    <source>
        <dbReference type="SMART" id="SM00249"/>
    </source>
</evidence>
<sequence>MNSDATEAALGLLSLSPLNNNTFPQIRKQIPIPTPRLPPTTTPLQPPPSASPPLPDADAISCICGFLFDDGFSIACDVCSRWCHAACFDIVEGEVPEEWRCWDCDPRPVNRERAVRLQKQRVTEMHVRQRERDKEKDKDKGKKRDRAGSPVQRRRASAAAIEGSGNAKKKRRASIVSPSTPHPPPTPTQLGEDEPVDIDEPWSLSYVPITKDIVTTEAHARLRRQAQAWRGVTALSPPIHPNRTQIHTVPPTPSPSQLHTNPLVRPPTYSLHTTTPVPSSSYIAPFTCAITPSASYLADPLNAYAHLGMPKPFVHLMGPPLDVALDARVVGDEGRFARSGCRPNAVLRPLLCPKAKDKSKAKASSEKEGIESVKKERKESGRKKKNDETDSDEETLSFGVFALRDLKANEEVVLGWEWDDGNAVHSLPALIESPHLFSTYHLTHLRAQMTSILHALSSTFTTCACGARARDCVLNVMAQYVDGELDASSVTRGSGQPMNGTGAGLNCVGAGAMNGAGAGITNGTGSGMMNGNGARQAGEADAGDGSSSDKENWGHEYRRTVVGLGIQMNANPTSTTGNGGANINTNGFNGNTPSSSAFTRKIDLGPLIGAKRGFRTREKVPFGGGVGGVEMVPSGSGVGFDAGSTGGFGAELSGGFGAGSSGGLSSAEPDVWPSSFNTSAGSSNLGPNGGPSNWRPTISTSSASRTSNSVRTRDRKGKGRATEDTDVDADVDVEGDGPTPDSMDVDEGKIPPRMRKKWMHTVSVFVSHDGDERASSRNGKENVSINGQNPSGSLGQHGQSLLGAHGHSSPVSSGHSPPAPVSSTDWRSPTLLSADSPAPTSGDSPSPPSPESTVDGMDIDMNGMSSDIRQMPPPPMPAALDPTTVSSIAFASVSPSATFSKLSLLSPVLPDMRSGSPSLFGVPLTNSSRRPMPISSPPPYQSSNSKSPSDASSAQVIVYPQSSNPSMPSASSPYRVRFASPEVLHGQPSLKTTQYAPLKSGREATPPIYSHTPLPVLEDDKTAGSAVDAVPQSDRGPVYNGASLEVKIVPPDEAPHAYASMSPVMRDPTPPVSSICESTPSLRDSDSPPPSCEPTLPIHESTPATDESTPPAYEPTPPTREQSPLPPPKVKMSLKDFALRKKKQREEMAKEREQECESPGGLGMGLLEESGDEGMHVDEDGADERLGRDSEGTDQERDVEVTMSGVKEAQDVVMDGDSNVRPAVEGVKDEPIASSAMQNVGDCVLEDPHAESQRRCESEPRGAPPSPPRSPVASLRSVRSMDNAQPNGQPTDSASLIAKVEILETSIPNGLVGAYDSPSAPDPPPPPLHQQTKGTERQPSPKTFSSHPPPSAPASYSFRPPHEDGEITSASPPKSSHFFPRSYTPPTQPRSFQTSHPSSPNFTHSTTTSTPSSSASWRGPPPPTRAPLSSTPSSNGPSRPLPSGPRALRVSSQSSHPPTYSSPSSRVYSGSQYIPRGPSADRDRHDRDRHDWERERGWAPRTRGRTGSSGWGR</sequence>
<dbReference type="InterPro" id="IPR011011">
    <property type="entry name" value="Znf_FYVE_PHD"/>
</dbReference>
<evidence type="ECO:0000313" key="8">
    <source>
        <dbReference type="EMBL" id="KAG1775688.1"/>
    </source>
</evidence>
<feature type="region of interest" description="Disordered" evidence="5">
    <location>
        <begin position="357"/>
        <end position="391"/>
    </location>
</feature>
<feature type="compositionally biased region" description="Basic and acidic residues" evidence="5">
    <location>
        <begin position="357"/>
        <end position="379"/>
    </location>
</feature>
<feature type="compositionally biased region" description="Low complexity" evidence="5">
    <location>
        <begin position="1394"/>
        <end position="1416"/>
    </location>
</feature>
<keyword evidence="2" id="KW-0863">Zinc-finger</keyword>
<dbReference type="Proteomes" id="UP000714275">
    <property type="component" value="Unassembled WGS sequence"/>
</dbReference>
<evidence type="ECO:0000256" key="1">
    <source>
        <dbReference type="ARBA" id="ARBA00022723"/>
    </source>
</evidence>
<accession>A0A9P6ZS06</accession>
<feature type="compositionally biased region" description="Basic and acidic residues" evidence="5">
    <location>
        <begin position="768"/>
        <end position="780"/>
    </location>
</feature>
<dbReference type="GO" id="GO:0006325">
    <property type="term" value="P:chromatin organization"/>
    <property type="evidence" value="ECO:0007669"/>
    <property type="project" value="UniProtKB-KW"/>
</dbReference>
<evidence type="ECO:0000256" key="3">
    <source>
        <dbReference type="ARBA" id="ARBA00022833"/>
    </source>
</evidence>
<feature type="region of interest" description="Disordered" evidence="5">
    <location>
        <begin position="527"/>
        <end position="552"/>
    </location>
</feature>
<feature type="compositionally biased region" description="Polar residues" evidence="5">
    <location>
        <begin position="1427"/>
        <end position="1437"/>
    </location>
</feature>
<dbReference type="Gene3D" id="3.30.40.10">
    <property type="entry name" value="Zinc/RING finger domain, C3HC4 (zinc finger)"/>
    <property type="match status" value="1"/>
</dbReference>
<reference evidence="8" key="1">
    <citation type="journal article" date="2020" name="New Phytol.">
        <title>Comparative genomics reveals dynamic genome evolution in host specialist ectomycorrhizal fungi.</title>
        <authorList>
            <person name="Lofgren L.A."/>
            <person name="Nguyen N.H."/>
            <person name="Vilgalys R."/>
            <person name="Ruytinx J."/>
            <person name="Liao H.L."/>
            <person name="Branco S."/>
            <person name="Kuo A."/>
            <person name="LaButti K."/>
            <person name="Lipzen A."/>
            <person name="Andreopoulos W."/>
            <person name="Pangilinan J."/>
            <person name="Riley R."/>
            <person name="Hundley H."/>
            <person name="Na H."/>
            <person name="Barry K."/>
            <person name="Grigoriev I.V."/>
            <person name="Stajich J.E."/>
            <person name="Kennedy P.G."/>
        </authorList>
    </citation>
    <scope>NUCLEOTIDE SEQUENCE</scope>
    <source>
        <strain evidence="8">DOB743</strain>
    </source>
</reference>